<gene>
    <name evidence="8" type="ORF">FEM33_23985</name>
</gene>
<dbReference type="PRINTS" id="PR00162">
    <property type="entry name" value="RIESKE"/>
</dbReference>
<dbReference type="GO" id="GO:0051537">
    <property type="term" value="F:2 iron, 2 sulfur cluster binding"/>
    <property type="evidence" value="ECO:0007669"/>
    <property type="project" value="UniProtKB-KW"/>
</dbReference>
<name>A0A5M8QCT3_9BACT</name>
<keyword evidence="5" id="KW-1015">Disulfide bond</keyword>
<feature type="domain" description="Rieske" evidence="7">
    <location>
        <begin position="449"/>
        <end position="535"/>
    </location>
</feature>
<protein>
    <submittedName>
        <fullName evidence="8">FAD-dependent oxidoreductase</fullName>
    </submittedName>
</protein>
<evidence type="ECO:0000256" key="5">
    <source>
        <dbReference type="ARBA" id="ARBA00023157"/>
    </source>
</evidence>
<dbReference type="SUPFAM" id="SSF50022">
    <property type="entry name" value="ISP domain"/>
    <property type="match status" value="1"/>
</dbReference>
<dbReference type="EMBL" id="VBSN01000071">
    <property type="protein sequence ID" value="KAA6432774.1"/>
    <property type="molecule type" value="Genomic_DNA"/>
</dbReference>
<dbReference type="Gene3D" id="2.102.10.10">
    <property type="entry name" value="Rieske [2Fe-2S] iron-sulphur domain"/>
    <property type="match status" value="1"/>
</dbReference>
<evidence type="ECO:0000256" key="6">
    <source>
        <dbReference type="SAM" id="MobiDB-lite"/>
    </source>
</evidence>
<dbReference type="Pfam" id="PF01266">
    <property type="entry name" value="DAO"/>
    <property type="match status" value="1"/>
</dbReference>
<dbReference type="InterPro" id="IPR005805">
    <property type="entry name" value="Rieske_Fe-S_prot_C"/>
</dbReference>
<dbReference type="Pfam" id="PF00355">
    <property type="entry name" value="Rieske"/>
    <property type="match status" value="1"/>
</dbReference>
<organism evidence="8 9">
    <name type="scientific">Dyadobacter flavalbus</name>
    <dbReference type="NCBI Taxonomy" id="2579942"/>
    <lineage>
        <taxon>Bacteria</taxon>
        <taxon>Pseudomonadati</taxon>
        <taxon>Bacteroidota</taxon>
        <taxon>Cytophagia</taxon>
        <taxon>Cytophagales</taxon>
        <taxon>Spirosomataceae</taxon>
        <taxon>Dyadobacter</taxon>
    </lineage>
</organism>
<dbReference type="InterPro" id="IPR017941">
    <property type="entry name" value="Rieske_2Fe-2S"/>
</dbReference>
<feature type="region of interest" description="Disordered" evidence="6">
    <location>
        <begin position="1"/>
        <end position="34"/>
    </location>
</feature>
<feature type="compositionally biased region" description="Low complexity" evidence="6">
    <location>
        <begin position="1"/>
        <end position="14"/>
    </location>
</feature>
<dbReference type="CDD" id="cd03477">
    <property type="entry name" value="Rieske_YhfW_C"/>
    <property type="match status" value="1"/>
</dbReference>
<dbReference type="InterPro" id="IPR006076">
    <property type="entry name" value="FAD-dep_OxRdtase"/>
</dbReference>
<dbReference type="SUPFAM" id="SSF51905">
    <property type="entry name" value="FAD/NAD(P)-binding domain"/>
    <property type="match status" value="1"/>
</dbReference>
<dbReference type="InterPro" id="IPR036188">
    <property type="entry name" value="FAD/NAD-bd_sf"/>
</dbReference>
<keyword evidence="1" id="KW-0001">2Fe-2S</keyword>
<evidence type="ECO:0000313" key="9">
    <source>
        <dbReference type="Proteomes" id="UP000323994"/>
    </source>
</evidence>
<accession>A0A5M8QCT3</accession>
<evidence type="ECO:0000256" key="1">
    <source>
        <dbReference type="ARBA" id="ARBA00022714"/>
    </source>
</evidence>
<evidence type="ECO:0000313" key="8">
    <source>
        <dbReference type="EMBL" id="KAA6432774.1"/>
    </source>
</evidence>
<dbReference type="PROSITE" id="PS51296">
    <property type="entry name" value="RIESKE"/>
    <property type="match status" value="1"/>
</dbReference>
<evidence type="ECO:0000256" key="3">
    <source>
        <dbReference type="ARBA" id="ARBA00023004"/>
    </source>
</evidence>
<dbReference type="Proteomes" id="UP000323994">
    <property type="component" value="Unassembled WGS sequence"/>
</dbReference>
<dbReference type="Gene3D" id="3.50.50.60">
    <property type="entry name" value="FAD/NAD(P)-binding domain"/>
    <property type="match status" value="1"/>
</dbReference>
<dbReference type="GO" id="GO:0005737">
    <property type="term" value="C:cytoplasm"/>
    <property type="evidence" value="ECO:0007669"/>
    <property type="project" value="TreeGrafter"/>
</dbReference>
<dbReference type="PANTHER" id="PTHR13847:SF274">
    <property type="entry name" value="RIESKE 2FE-2S IRON-SULFUR PROTEIN YHFW-RELATED"/>
    <property type="match status" value="1"/>
</dbReference>
<dbReference type="InterPro" id="IPR036922">
    <property type="entry name" value="Rieske_2Fe-2S_sf"/>
</dbReference>
<dbReference type="AlphaFoldDB" id="A0A5M8QCT3"/>
<dbReference type="PANTHER" id="PTHR13847">
    <property type="entry name" value="SARCOSINE DEHYDROGENASE-RELATED"/>
    <property type="match status" value="1"/>
</dbReference>
<dbReference type="GO" id="GO:0016020">
    <property type="term" value="C:membrane"/>
    <property type="evidence" value="ECO:0007669"/>
    <property type="project" value="InterPro"/>
</dbReference>
<dbReference type="FunFam" id="2.102.10.10:FF:000014">
    <property type="entry name" value="Oxidoreductase, FAD dependent"/>
    <property type="match status" value="1"/>
</dbReference>
<evidence type="ECO:0000256" key="4">
    <source>
        <dbReference type="ARBA" id="ARBA00023014"/>
    </source>
</evidence>
<dbReference type="InterPro" id="IPR038010">
    <property type="entry name" value="YhfW_C"/>
</dbReference>
<comment type="caution">
    <text evidence="8">The sequence shown here is derived from an EMBL/GenBank/DDBJ whole genome shotgun (WGS) entry which is preliminary data.</text>
</comment>
<evidence type="ECO:0000259" key="7">
    <source>
        <dbReference type="PROSITE" id="PS51296"/>
    </source>
</evidence>
<sequence length="535" mass="59329">MENNDQNTNTGNPNYPDQSGITNPNYLKPNRDGANESLWQSFHSELSSQNPDLSLGRVYDALIIGAGITGLTTALLLQKQGLNCIVAEAHNVGFGTTGGTTAHINTFADTTYDETEKAFDAASAKLFATAINEAVAIINEHVQVYRIDCDFEWKPGYVYAEDSKQAKELDSLYQSALKVGVKVKETQEVPTPVSYEKAVVFDNQAQFHPLKYITGLQKEFVALGGTVLENTRVEDVETREEIHYAITNVKDIAAKNVIYATHLPIGGINPQHFLNAPYRSYVIAVKLRDEKYPDALIYDLQEPYHYFRTHVIDGQKYLIVGGHDHKSGHNDPEKSFRDLENYVREHYHVESVDYKWSAQYYVSADGLPYIGELPLAAKGIYAATGFNGNGMILGTISAKVISDMILGKESEFADLFDPARVKPLAGFNEIVKENADVAYKFIADRLSIDDIKSLNEIENGSGAVVEYKDKKVAIYKDNAGSVHALNPVCTHAKCIVDWNNSEKSWDCPCHGARFDIDGNVLTGPARKNLEKITVD</sequence>
<dbReference type="RefSeq" id="WP_139014504.1">
    <property type="nucleotide sequence ID" value="NZ_VBSN01000071.1"/>
</dbReference>
<proteinExistence type="predicted"/>
<keyword evidence="4" id="KW-0411">Iron-sulfur</keyword>
<keyword evidence="2" id="KW-0479">Metal-binding</keyword>
<keyword evidence="9" id="KW-1185">Reference proteome</keyword>
<keyword evidence="3" id="KW-0408">Iron</keyword>
<reference evidence="8 9" key="1">
    <citation type="submission" date="2019-05" db="EMBL/GenBank/DDBJ databases">
        <authorList>
            <person name="Qu J.-H."/>
        </authorList>
    </citation>
    <scope>NUCLEOTIDE SEQUENCE [LARGE SCALE GENOMIC DNA]</scope>
    <source>
        <strain evidence="8 9">NS28</strain>
    </source>
</reference>
<dbReference type="OrthoDB" id="9767869at2"/>
<dbReference type="Gene3D" id="3.30.9.10">
    <property type="entry name" value="D-Amino Acid Oxidase, subunit A, domain 2"/>
    <property type="match status" value="1"/>
</dbReference>
<evidence type="ECO:0000256" key="2">
    <source>
        <dbReference type="ARBA" id="ARBA00022723"/>
    </source>
</evidence>
<dbReference type="GO" id="GO:0046872">
    <property type="term" value="F:metal ion binding"/>
    <property type="evidence" value="ECO:0007669"/>
    <property type="project" value="UniProtKB-KW"/>
</dbReference>
<feature type="compositionally biased region" description="Polar residues" evidence="6">
    <location>
        <begin position="15"/>
        <end position="25"/>
    </location>
</feature>